<dbReference type="EMBL" id="QHJQ01000012">
    <property type="protein sequence ID" value="PXA03128.1"/>
    <property type="molecule type" value="Genomic_DNA"/>
</dbReference>
<name>A0A317ZGQ6_9BACT</name>
<dbReference type="RefSeq" id="WP_110132038.1">
    <property type="nucleotide sequence ID" value="NZ_QHJQ01000012.1"/>
</dbReference>
<dbReference type="Proteomes" id="UP000247099">
    <property type="component" value="Unassembled WGS sequence"/>
</dbReference>
<reference evidence="1 2" key="1">
    <citation type="submission" date="2018-05" db="EMBL/GenBank/DDBJ databases">
        <title>Coraliomargarita sinensis sp. nov., isolated from a marine solar saltern.</title>
        <authorList>
            <person name="Zhou L.Y."/>
        </authorList>
    </citation>
    <scope>NUCLEOTIDE SEQUENCE [LARGE SCALE GENOMIC DNA]</scope>
    <source>
        <strain evidence="1 2">WN38</strain>
    </source>
</reference>
<gene>
    <name evidence="1" type="ORF">DDZ13_13755</name>
</gene>
<comment type="caution">
    <text evidence="1">The sequence shown here is derived from an EMBL/GenBank/DDBJ whole genome shotgun (WGS) entry which is preliminary data.</text>
</comment>
<keyword evidence="2" id="KW-1185">Reference proteome</keyword>
<evidence type="ECO:0008006" key="3">
    <source>
        <dbReference type="Google" id="ProtNLM"/>
    </source>
</evidence>
<evidence type="ECO:0000313" key="2">
    <source>
        <dbReference type="Proteomes" id="UP000247099"/>
    </source>
</evidence>
<dbReference type="OrthoDB" id="1448692at2"/>
<dbReference type="AlphaFoldDB" id="A0A317ZGQ6"/>
<accession>A0A317ZGQ6</accession>
<organism evidence="1 2">
    <name type="scientific">Coraliomargarita sinensis</name>
    <dbReference type="NCBI Taxonomy" id="2174842"/>
    <lineage>
        <taxon>Bacteria</taxon>
        <taxon>Pseudomonadati</taxon>
        <taxon>Verrucomicrobiota</taxon>
        <taxon>Opitutia</taxon>
        <taxon>Puniceicoccales</taxon>
        <taxon>Coraliomargaritaceae</taxon>
        <taxon>Coraliomargarita</taxon>
    </lineage>
</organism>
<evidence type="ECO:0000313" key="1">
    <source>
        <dbReference type="EMBL" id="PXA03128.1"/>
    </source>
</evidence>
<dbReference type="InParanoid" id="A0A317ZGQ6"/>
<sequence length="121" mass="13883">MPYKTEWRNRGVCWTYTGTVSGEDILKSNLDIYGDERFDDLKYQIVNLLEAEKIEVSERHMQKVAHLDAAAARTNKRVRVAVVAADKDARLLHELYVKHLSDGGWTSKLFDSIESAEAWVK</sequence>
<proteinExistence type="predicted"/>
<protein>
    <recommendedName>
        <fullName evidence="3">STAS/SEC14 domain-containing protein</fullName>
    </recommendedName>
</protein>